<protein>
    <submittedName>
        <fullName evidence="3">Uncharacterized protein</fullName>
    </submittedName>
</protein>
<feature type="region of interest" description="Disordered" evidence="1">
    <location>
        <begin position="29"/>
        <end position="51"/>
    </location>
</feature>
<reference evidence="3 4" key="2">
    <citation type="journal article" date="2022" name="Mol. Biol. Evol.">
        <title>Comparative Genomics Reveals Insights into the Divergent Evolution of Astigmatic Mites and Household Pest Adaptations.</title>
        <authorList>
            <person name="Xiong Q."/>
            <person name="Wan A.T."/>
            <person name="Liu X."/>
            <person name="Fung C.S."/>
            <person name="Xiao X."/>
            <person name="Malainual N."/>
            <person name="Hou J."/>
            <person name="Wang L."/>
            <person name="Wang M."/>
            <person name="Yang K.Y."/>
            <person name="Cui Y."/>
            <person name="Leung E.L."/>
            <person name="Nong W."/>
            <person name="Shin S.K."/>
            <person name="Au S.W."/>
            <person name="Jeong K.Y."/>
            <person name="Chew F.T."/>
            <person name="Hui J.H."/>
            <person name="Leung T.F."/>
            <person name="Tungtrongchitr A."/>
            <person name="Zhong N."/>
            <person name="Liu Z."/>
            <person name="Tsui S.K."/>
        </authorList>
    </citation>
    <scope>NUCLEOTIDE SEQUENCE [LARGE SCALE GENOMIC DNA]</scope>
    <source>
        <strain evidence="3">Derp</strain>
    </source>
</reference>
<comment type="caution">
    <text evidence="3">The sequence shown here is derived from an EMBL/GenBank/DDBJ whole genome shotgun (WGS) entry which is preliminary data.</text>
</comment>
<keyword evidence="2" id="KW-0812">Transmembrane</keyword>
<dbReference type="InterPro" id="IPR038350">
    <property type="entry name" value="Orai_sf"/>
</dbReference>
<feature type="transmembrane region" description="Helical" evidence="2">
    <location>
        <begin position="475"/>
        <end position="496"/>
    </location>
</feature>
<dbReference type="Pfam" id="PF15038">
    <property type="entry name" value="Jiraiya"/>
    <property type="match status" value="1"/>
</dbReference>
<feature type="transmembrane region" description="Helical" evidence="2">
    <location>
        <begin position="375"/>
        <end position="397"/>
    </location>
</feature>
<evidence type="ECO:0000256" key="1">
    <source>
        <dbReference type="SAM" id="MobiDB-lite"/>
    </source>
</evidence>
<dbReference type="Proteomes" id="UP000887458">
    <property type="component" value="Unassembled WGS sequence"/>
</dbReference>
<gene>
    <name evidence="3" type="ORF">DERP_012062</name>
</gene>
<accession>A0ABQ8ITU8</accession>
<evidence type="ECO:0000313" key="4">
    <source>
        <dbReference type="Proteomes" id="UP000887458"/>
    </source>
</evidence>
<feature type="transmembrane region" description="Helical" evidence="2">
    <location>
        <begin position="517"/>
        <end position="539"/>
    </location>
</feature>
<feature type="transmembrane region" description="Helical" evidence="2">
    <location>
        <begin position="545"/>
        <end position="571"/>
    </location>
</feature>
<proteinExistence type="predicted"/>
<organism evidence="3 4">
    <name type="scientific">Dermatophagoides pteronyssinus</name>
    <name type="common">European house dust mite</name>
    <dbReference type="NCBI Taxonomy" id="6956"/>
    <lineage>
        <taxon>Eukaryota</taxon>
        <taxon>Metazoa</taxon>
        <taxon>Ecdysozoa</taxon>
        <taxon>Arthropoda</taxon>
        <taxon>Chelicerata</taxon>
        <taxon>Arachnida</taxon>
        <taxon>Acari</taxon>
        <taxon>Acariformes</taxon>
        <taxon>Sarcoptiformes</taxon>
        <taxon>Astigmata</taxon>
        <taxon>Psoroptidia</taxon>
        <taxon>Analgoidea</taxon>
        <taxon>Pyroglyphidae</taxon>
        <taxon>Dermatophagoidinae</taxon>
        <taxon>Dermatophagoides</taxon>
    </lineage>
</organism>
<feature type="compositionally biased region" description="Basic residues" evidence="1">
    <location>
        <begin position="310"/>
        <end position="321"/>
    </location>
</feature>
<dbReference type="EMBL" id="NJHN03000119">
    <property type="protein sequence ID" value="KAH9413729.1"/>
    <property type="molecule type" value="Genomic_DNA"/>
</dbReference>
<sequence length="639" mass="72210">IEKDMAKGNRTMVNIDQTFLTNKYPFNESSLSSLSSHPQQQHHHHQIITSDKYNKQFRYNINEQSIDGVDDLTNESYLQSMQQQQQKQQDSTLMANKLSVSSLPIRNGINYSSMNGTKFRKYQSDLQSKMNITKMPQLLTNKAEITSLNESPQSNKSTAVTLVVPTSISPSSSSSSQVQMTSGQISNTSNQTATTSVSLPSVSATVGQRQNHGKNYQTNISLAMMTPNNLIAGNQQHQFPHSQHSHQKHHNQQQPQHQLHSQQNKQQQPLLNSLSMLESSSSSILHHQQQQQHQPTVASQQMINNNNGSHHPHHHHHHNHHQYYEPSPIMSTGVNDHLIHTKSNPNHNQLLLPTFSSSSIFCTGNFYRLNGIGELLASLALMCILSLLMAFLALSFIQRSYSISQLSANTANMMIPNEQLINNNNNNSLHSKHSKLFHTTNINNNDGQFNQKIVANAKEYVKVFQISVSLSTLTIALDLCCLFVCCIQFLSIIKLLKTPFGVRRSFEFIRKTSHIRIISIGAFLVSIPIFFTGVILYTFVNFDEIPALITSIIIGIGIIFCGIASVQNVYLWQWEKTKASQEMQQFYHQQQQQQPQSQQQQQNLQQQQQSSFVYENGQLNNTNNLSSTSYQQAELSTLV</sequence>
<feature type="non-terminal residue" evidence="3">
    <location>
        <position position="1"/>
    </location>
</feature>
<keyword evidence="2" id="KW-0472">Membrane</keyword>
<feature type="compositionally biased region" description="Polar residues" evidence="1">
    <location>
        <begin position="177"/>
        <end position="212"/>
    </location>
</feature>
<dbReference type="PANTHER" id="PTHR39947">
    <property type="entry name" value="IP19862P"/>
    <property type="match status" value="1"/>
</dbReference>
<evidence type="ECO:0000256" key="2">
    <source>
        <dbReference type="SAM" id="Phobius"/>
    </source>
</evidence>
<feature type="compositionally biased region" description="Low complexity" evidence="1">
    <location>
        <begin position="252"/>
        <end position="309"/>
    </location>
</feature>
<feature type="region of interest" description="Disordered" evidence="1">
    <location>
        <begin position="237"/>
        <end position="330"/>
    </location>
</feature>
<feature type="compositionally biased region" description="Low complexity" evidence="1">
    <location>
        <begin position="167"/>
        <end position="176"/>
    </location>
</feature>
<keyword evidence="4" id="KW-1185">Reference proteome</keyword>
<feature type="region of interest" description="Disordered" evidence="1">
    <location>
        <begin position="167"/>
        <end position="212"/>
    </location>
</feature>
<feature type="compositionally biased region" description="Low complexity" evidence="1">
    <location>
        <begin position="29"/>
        <end position="39"/>
    </location>
</feature>
<name>A0ABQ8ITU8_DERPT</name>
<evidence type="ECO:0000313" key="3">
    <source>
        <dbReference type="EMBL" id="KAH9413729.1"/>
    </source>
</evidence>
<dbReference type="InterPro" id="IPR029201">
    <property type="entry name" value="Jiraiya"/>
</dbReference>
<dbReference type="PANTHER" id="PTHR39947:SF1">
    <property type="entry name" value="IP19862P"/>
    <property type="match status" value="1"/>
</dbReference>
<dbReference type="Gene3D" id="1.20.140.140">
    <property type="entry name" value="Calcium release-activated calcium channel protein Orai"/>
    <property type="match status" value="1"/>
</dbReference>
<reference evidence="3 4" key="1">
    <citation type="journal article" date="2018" name="J. Allergy Clin. Immunol.">
        <title>High-quality assembly of Dermatophagoides pteronyssinus genome and transcriptome reveals a wide range of novel allergens.</title>
        <authorList>
            <person name="Liu X.Y."/>
            <person name="Yang K.Y."/>
            <person name="Wang M.Q."/>
            <person name="Kwok J.S."/>
            <person name="Zeng X."/>
            <person name="Yang Z."/>
            <person name="Xiao X.J."/>
            <person name="Lau C.P."/>
            <person name="Li Y."/>
            <person name="Huang Z.M."/>
            <person name="Ba J.G."/>
            <person name="Yim A.K."/>
            <person name="Ouyang C.Y."/>
            <person name="Ngai S.M."/>
            <person name="Chan T.F."/>
            <person name="Leung E.L."/>
            <person name="Liu L."/>
            <person name="Liu Z.G."/>
            <person name="Tsui S.K."/>
        </authorList>
    </citation>
    <scope>NUCLEOTIDE SEQUENCE [LARGE SCALE GENOMIC DNA]</scope>
    <source>
        <strain evidence="3">Derp</strain>
    </source>
</reference>
<keyword evidence="2" id="KW-1133">Transmembrane helix</keyword>